<dbReference type="RefSeq" id="WP_332867907.1">
    <property type="nucleotide sequence ID" value="NZ_JBAFSM010000114.1"/>
</dbReference>
<accession>A0AAW9R1H2</accession>
<evidence type="ECO:0000313" key="1">
    <source>
        <dbReference type="EMBL" id="MEG3440438.1"/>
    </source>
</evidence>
<name>A0AAW9R1H2_9CHRO</name>
<dbReference type="AlphaFoldDB" id="A0AAW9R1H2"/>
<keyword evidence="2" id="KW-1185">Reference proteome</keyword>
<evidence type="ECO:0000313" key="2">
    <source>
        <dbReference type="Proteomes" id="UP001328733"/>
    </source>
</evidence>
<dbReference type="InterPro" id="IPR039365">
    <property type="entry name" value="IS701-like"/>
</dbReference>
<dbReference type="PANTHER" id="PTHR33627:SF1">
    <property type="entry name" value="TRANSPOSASE"/>
    <property type="match status" value="1"/>
</dbReference>
<dbReference type="Proteomes" id="UP001328733">
    <property type="component" value="Unassembled WGS sequence"/>
</dbReference>
<dbReference type="EMBL" id="JBAFSM010000114">
    <property type="protein sequence ID" value="MEG3440438.1"/>
    <property type="molecule type" value="Genomic_DNA"/>
</dbReference>
<protein>
    <recommendedName>
        <fullName evidence="3">Transposase</fullName>
    </recommendedName>
</protein>
<gene>
    <name evidence="1" type="ORF">V0288_25185</name>
</gene>
<sequence>MTRIAGISAKEVGNIYGDRTWVEYGLRQSKSELGWSDYRLTDYNDIEKWWELVMSAYLMISLQAEVFQGQGQKENRSSDWQTAREIAGTHPWLSIGKGWKNNLNNIRLFIEPFGYLNRLKAWLCVFFTPRIIHQFSFLYTQLNRLINSLLESVFPCHFCLPVP</sequence>
<reference evidence="1 2" key="1">
    <citation type="submission" date="2024-01" db="EMBL/GenBank/DDBJ databases">
        <title>Genomic insights into the taxonomy and metabolism of the cyanobacterium Pannus brasiliensis CCIBt3594.</title>
        <authorList>
            <person name="Machado M."/>
            <person name="Botero N.B."/>
            <person name="Andreote A.P.D."/>
            <person name="Feitosa A.M.T."/>
            <person name="Popin R."/>
            <person name="Sivonen K."/>
            <person name="Fiore M.F."/>
        </authorList>
    </citation>
    <scope>NUCLEOTIDE SEQUENCE [LARGE SCALE GENOMIC DNA]</scope>
    <source>
        <strain evidence="1 2">CCIBt3594</strain>
    </source>
</reference>
<organism evidence="1 2">
    <name type="scientific">Pannus brasiliensis CCIBt3594</name>
    <dbReference type="NCBI Taxonomy" id="1427578"/>
    <lineage>
        <taxon>Bacteria</taxon>
        <taxon>Bacillati</taxon>
        <taxon>Cyanobacteriota</taxon>
        <taxon>Cyanophyceae</taxon>
        <taxon>Oscillatoriophycideae</taxon>
        <taxon>Chroococcales</taxon>
        <taxon>Microcystaceae</taxon>
        <taxon>Pannus</taxon>
    </lineage>
</organism>
<proteinExistence type="predicted"/>
<evidence type="ECO:0008006" key="3">
    <source>
        <dbReference type="Google" id="ProtNLM"/>
    </source>
</evidence>
<comment type="caution">
    <text evidence="1">The sequence shown here is derived from an EMBL/GenBank/DDBJ whole genome shotgun (WGS) entry which is preliminary data.</text>
</comment>
<dbReference type="PANTHER" id="PTHR33627">
    <property type="entry name" value="TRANSPOSASE"/>
    <property type="match status" value="1"/>
</dbReference>